<organism evidence="2">
    <name type="scientific">Oryza nivara</name>
    <name type="common">Indian wild rice</name>
    <name type="synonym">Oryza sativa f. spontanea</name>
    <dbReference type="NCBI Taxonomy" id="4536"/>
    <lineage>
        <taxon>Eukaryota</taxon>
        <taxon>Viridiplantae</taxon>
        <taxon>Streptophyta</taxon>
        <taxon>Embryophyta</taxon>
        <taxon>Tracheophyta</taxon>
        <taxon>Spermatophyta</taxon>
        <taxon>Magnoliopsida</taxon>
        <taxon>Liliopsida</taxon>
        <taxon>Poales</taxon>
        <taxon>Poaceae</taxon>
        <taxon>BOP clade</taxon>
        <taxon>Oryzoideae</taxon>
        <taxon>Oryzeae</taxon>
        <taxon>Oryzinae</taxon>
        <taxon>Oryza</taxon>
    </lineage>
</organism>
<protein>
    <submittedName>
        <fullName evidence="2">Uncharacterized protein</fullName>
    </submittedName>
</protein>
<name>A0A0E0IS23_ORYNI</name>
<evidence type="ECO:0000313" key="3">
    <source>
        <dbReference type="Proteomes" id="UP000006591"/>
    </source>
</evidence>
<dbReference type="Proteomes" id="UP000006591">
    <property type="component" value="Chromosome 10"/>
</dbReference>
<reference evidence="2" key="2">
    <citation type="submission" date="2018-04" db="EMBL/GenBank/DDBJ databases">
        <title>OnivRS2 (Oryza nivara Reference Sequence Version 2).</title>
        <authorList>
            <person name="Zhang J."/>
            <person name="Kudrna D."/>
            <person name="Lee S."/>
            <person name="Talag J."/>
            <person name="Rajasekar S."/>
            <person name="Welchert J."/>
            <person name="Hsing Y.-I."/>
            <person name="Wing R.A."/>
        </authorList>
    </citation>
    <scope>NUCLEOTIDE SEQUENCE [LARGE SCALE GENOMIC DNA]</scope>
</reference>
<dbReference type="OMA" id="FYMYARA"/>
<dbReference type="Gramene" id="ONIVA10G09270.1">
    <property type="protein sequence ID" value="ONIVA10G09270.1"/>
    <property type="gene ID" value="ONIVA10G09270"/>
</dbReference>
<reference evidence="2" key="1">
    <citation type="submission" date="2015-04" db="UniProtKB">
        <authorList>
            <consortium name="EnsemblPlants"/>
        </authorList>
    </citation>
    <scope>IDENTIFICATION</scope>
    <source>
        <strain evidence="2">SL10</strain>
    </source>
</reference>
<keyword evidence="1" id="KW-1133">Transmembrane helix</keyword>
<evidence type="ECO:0000313" key="2">
    <source>
        <dbReference type="EnsemblPlants" id="ONIVA10G09270.1"/>
    </source>
</evidence>
<keyword evidence="3" id="KW-1185">Reference proteome</keyword>
<dbReference type="HOGENOM" id="CLU_1888903_0_0_1"/>
<evidence type="ECO:0000256" key="1">
    <source>
        <dbReference type="SAM" id="Phobius"/>
    </source>
</evidence>
<dbReference type="EnsemblPlants" id="ONIVA10G09270.1">
    <property type="protein sequence ID" value="ONIVA10G09270.1"/>
    <property type="gene ID" value="ONIVA10G09270"/>
</dbReference>
<keyword evidence="1" id="KW-0472">Membrane</keyword>
<feature type="transmembrane region" description="Helical" evidence="1">
    <location>
        <begin position="12"/>
        <end position="31"/>
    </location>
</feature>
<sequence>MPESIAENRSNGFVFAVVVVVVLAVLTLTCGSTTSPLPCAGSAAVVAAASCVLAARRMLAVLSPWFYVGGGPVIRRGHEWSPPFYMYARACDDDLSGVALTLGAAALLLALALLFLPRRRSVGLKKVDKVEGKSE</sequence>
<proteinExistence type="predicted"/>
<feature type="transmembrane region" description="Helical" evidence="1">
    <location>
        <begin position="95"/>
        <end position="116"/>
    </location>
</feature>
<accession>A0A0E0IS23</accession>
<keyword evidence="1" id="KW-0812">Transmembrane</keyword>
<dbReference type="AlphaFoldDB" id="A0A0E0IS23"/>